<accession>A0AAE0T971</accession>
<dbReference type="EMBL" id="JAEAOA010001198">
    <property type="protein sequence ID" value="KAK3605966.1"/>
    <property type="molecule type" value="Genomic_DNA"/>
</dbReference>
<evidence type="ECO:0000313" key="4">
    <source>
        <dbReference type="Proteomes" id="UP001195483"/>
    </source>
</evidence>
<comment type="caution">
    <text evidence="3">The sequence shown here is derived from an EMBL/GenBank/DDBJ whole genome shotgun (WGS) entry which is preliminary data.</text>
</comment>
<proteinExistence type="predicted"/>
<dbReference type="Proteomes" id="UP001195483">
    <property type="component" value="Unassembled WGS sequence"/>
</dbReference>
<evidence type="ECO:0000313" key="3">
    <source>
        <dbReference type="EMBL" id="KAK3605966.1"/>
    </source>
</evidence>
<feature type="region of interest" description="Disordered" evidence="2">
    <location>
        <begin position="108"/>
        <end position="128"/>
    </location>
</feature>
<protein>
    <submittedName>
        <fullName evidence="3">Uncharacterized protein</fullName>
    </submittedName>
</protein>
<keyword evidence="4" id="KW-1185">Reference proteome</keyword>
<organism evidence="3 4">
    <name type="scientific">Potamilus streckersoni</name>
    <dbReference type="NCBI Taxonomy" id="2493646"/>
    <lineage>
        <taxon>Eukaryota</taxon>
        <taxon>Metazoa</taxon>
        <taxon>Spiralia</taxon>
        <taxon>Lophotrochozoa</taxon>
        <taxon>Mollusca</taxon>
        <taxon>Bivalvia</taxon>
        <taxon>Autobranchia</taxon>
        <taxon>Heteroconchia</taxon>
        <taxon>Palaeoheterodonta</taxon>
        <taxon>Unionida</taxon>
        <taxon>Unionoidea</taxon>
        <taxon>Unionidae</taxon>
        <taxon>Ambleminae</taxon>
        <taxon>Lampsilini</taxon>
        <taxon>Potamilus</taxon>
    </lineage>
</organism>
<evidence type="ECO:0000256" key="2">
    <source>
        <dbReference type="SAM" id="MobiDB-lite"/>
    </source>
</evidence>
<keyword evidence="1" id="KW-0175">Coiled coil</keyword>
<dbReference type="AlphaFoldDB" id="A0AAE0T971"/>
<feature type="coiled-coil region" evidence="1">
    <location>
        <begin position="65"/>
        <end position="92"/>
    </location>
</feature>
<reference evidence="3" key="1">
    <citation type="journal article" date="2021" name="Genome Biol. Evol.">
        <title>A High-Quality Reference Genome for a Parasitic Bivalve with Doubly Uniparental Inheritance (Bivalvia: Unionida).</title>
        <authorList>
            <person name="Smith C.H."/>
        </authorList>
    </citation>
    <scope>NUCLEOTIDE SEQUENCE</scope>
    <source>
        <strain evidence="3">CHS0354</strain>
    </source>
</reference>
<sequence>MSKMKPLNENVESKAVVRDETYNDIWLQMTSDKKKNEDVYGRRMVGKTKRQVERKKGFFLNKKEKTALMEDSKKLESENHEMQRLAKKLQSNRALSKRIYICGTSEYTKPQSKDSNVIAEHQCKMDYA</sequence>
<name>A0AAE0T971_9BIVA</name>
<gene>
    <name evidence="3" type="ORF">CHS0354_019643</name>
</gene>
<reference evidence="3" key="3">
    <citation type="submission" date="2023-05" db="EMBL/GenBank/DDBJ databases">
        <authorList>
            <person name="Smith C.H."/>
        </authorList>
    </citation>
    <scope>NUCLEOTIDE SEQUENCE</scope>
    <source>
        <strain evidence="3">CHS0354</strain>
        <tissue evidence="3">Mantle</tissue>
    </source>
</reference>
<reference evidence="3" key="2">
    <citation type="journal article" date="2021" name="Genome Biol. Evol.">
        <title>Developing a high-quality reference genome for a parasitic bivalve with doubly uniparental inheritance (Bivalvia: Unionida).</title>
        <authorList>
            <person name="Smith C.H."/>
        </authorList>
    </citation>
    <scope>NUCLEOTIDE SEQUENCE</scope>
    <source>
        <strain evidence="3">CHS0354</strain>
        <tissue evidence="3">Mantle</tissue>
    </source>
</reference>
<evidence type="ECO:0000256" key="1">
    <source>
        <dbReference type="SAM" id="Coils"/>
    </source>
</evidence>